<protein>
    <submittedName>
        <fullName evidence="1">TO41-1rc</fullName>
    </submittedName>
</protein>
<sequence length="47" mass="5325">RIPLWINVTYPQSRALVSYSLIVNICSNISSTCNTRKRCEIKGVLIT</sequence>
<organism evidence="1">
    <name type="scientific">Taraxacum officinale</name>
    <name type="common">Common dandelion</name>
    <name type="synonym">Leontodon taraxacum</name>
    <dbReference type="NCBI Taxonomy" id="50225"/>
    <lineage>
        <taxon>Eukaryota</taxon>
        <taxon>Viridiplantae</taxon>
        <taxon>Streptophyta</taxon>
        <taxon>Embryophyta</taxon>
        <taxon>Tracheophyta</taxon>
        <taxon>Spermatophyta</taxon>
        <taxon>Magnoliopsida</taxon>
        <taxon>eudicotyledons</taxon>
        <taxon>Gunneridae</taxon>
        <taxon>Pentapetalae</taxon>
        <taxon>asterids</taxon>
        <taxon>campanulids</taxon>
        <taxon>Asterales</taxon>
        <taxon>Asteraceae</taxon>
        <taxon>Cichorioideae</taxon>
        <taxon>Cichorieae</taxon>
        <taxon>Crepidinae</taxon>
        <taxon>Taraxacum</taxon>
    </lineage>
</organism>
<feature type="non-terminal residue" evidence="1">
    <location>
        <position position="1"/>
    </location>
</feature>
<reference evidence="1" key="1">
    <citation type="submission" date="2005-08" db="EMBL/GenBank/DDBJ databases">
        <title>Isolation and characterization of candidate genes for pathogen and herbivory defense in common dandelion (Taraxacum officinale) upon salicylic acid or methyl jasmonate treatment.</title>
        <authorList>
            <person name="Hulzink R.J.M."/>
            <person name="van Dijk P.J."/>
            <person name="Biere A."/>
        </authorList>
    </citation>
    <scope>NUCLEOTIDE SEQUENCE</scope>
</reference>
<name>Q3LVN3_TAROF</name>
<proteinExistence type="evidence at transcript level"/>
<accession>Q3LVN3</accession>
<evidence type="ECO:0000313" key="1">
    <source>
        <dbReference type="EMBL" id="ABA26998.1"/>
    </source>
</evidence>
<gene>
    <name evidence="1" type="ORF">To40-1rc</name>
</gene>
<dbReference type="AlphaFoldDB" id="Q3LVN3"/>
<dbReference type="EMBL" id="DQ160053">
    <property type="protein sequence ID" value="ABA26998.1"/>
    <property type="molecule type" value="mRNA"/>
</dbReference>